<comment type="caution">
    <text evidence="2">The sequence shown here is derived from an EMBL/GenBank/DDBJ whole genome shotgun (WGS) entry which is preliminary data.</text>
</comment>
<dbReference type="Proteomes" id="UP000324629">
    <property type="component" value="Unassembled WGS sequence"/>
</dbReference>
<feature type="non-terminal residue" evidence="2">
    <location>
        <position position="370"/>
    </location>
</feature>
<keyword evidence="3" id="KW-1185">Reference proteome</keyword>
<sequence>MSESAVFLAARVRRPKRSLTKASDDNVLGISWKEERELRKAMYVSLRPQQRSTGYRLRLPSNSSFHVQHPVKLPSVENSHQISVIDANAYPLRWRHHRTAATVDWTAESKLRKAKLRATARLSAGAMSPRKLMIVATSPSVTPSNPELKKALRVRKVNSAKDAFLSSITPLQSKADRVATDTRSTLRVPPRPSSQRVNAFHRSPAVRVSLLAKRPTLMSASNDLNKESRMTCLRPIELKQQRLQSPNQLGELSSLPVVPLREPADAPGADARPCLSPSECDHVFESHTPPSNSVRNWSKSLTSPKSSVLKSSRESSVPTTVRPQRKLFGDELLADASVKRTLEMLPRELCQDPEGRPVSVHDFVEYICYE</sequence>
<reference evidence="2 3" key="1">
    <citation type="journal article" date="2019" name="Gigascience">
        <title>Whole-genome sequence of the oriental lung fluke Paragonimus westermani.</title>
        <authorList>
            <person name="Oey H."/>
            <person name="Zakrzewski M."/>
            <person name="Narain K."/>
            <person name="Devi K.R."/>
            <person name="Agatsuma T."/>
            <person name="Nawaratna S."/>
            <person name="Gobert G.N."/>
            <person name="Jones M.K."/>
            <person name="Ragan M.A."/>
            <person name="McManus D.P."/>
            <person name="Krause L."/>
        </authorList>
    </citation>
    <scope>NUCLEOTIDE SEQUENCE [LARGE SCALE GENOMIC DNA]</scope>
    <source>
        <strain evidence="2 3">IND2009</strain>
    </source>
</reference>
<evidence type="ECO:0000256" key="1">
    <source>
        <dbReference type="SAM" id="MobiDB-lite"/>
    </source>
</evidence>
<feature type="region of interest" description="Disordered" evidence="1">
    <location>
        <begin position="175"/>
        <end position="196"/>
    </location>
</feature>
<feature type="compositionally biased region" description="Low complexity" evidence="1">
    <location>
        <begin position="298"/>
        <end position="318"/>
    </location>
</feature>
<evidence type="ECO:0000313" key="3">
    <source>
        <dbReference type="Proteomes" id="UP000324629"/>
    </source>
</evidence>
<accession>A0A5J4N9U8</accession>
<protein>
    <submittedName>
        <fullName evidence="2">Uncharacterized protein</fullName>
    </submittedName>
</protein>
<proteinExistence type="predicted"/>
<gene>
    <name evidence="2" type="ORF">DEA37_0007597</name>
</gene>
<name>A0A5J4N9U8_9TREM</name>
<dbReference type="AlphaFoldDB" id="A0A5J4N9U8"/>
<dbReference type="EMBL" id="QNGE01005010">
    <property type="protein sequence ID" value="KAA3672355.1"/>
    <property type="molecule type" value="Genomic_DNA"/>
</dbReference>
<feature type="region of interest" description="Disordered" evidence="1">
    <location>
        <begin position="244"/>
        <end position="321"/>
    </location>
</feature>
<feature type="compositionally biased region" description="Polar residues" evidence="1">
    <location>
        <begin position="288"/>
        <end position="297"/>
    </location>
</feature>
<organism evidence="2 3">
    <name type="scientific">Paragonimus westermani</name>
    <dbReference type="NCBI Taxonomy" id="34504"/>
    <lineage>
        <taxon>Eukaryota</taxon>
        <taxon>Metazoa</taxon>
        <taxon>Spiralia</taxon>
        <taxon>Lophotrochozoa</taxon>
        <taxon>Platyhelminthes</taxon>
        <taxon>Trematoda</taxon>
        <taxon>Digenea</taxon>
        <taxon>Plagiorchiida</taxon>
        <taxon>Troglotremata</taxon>
        <taxon>Troglotrematidae</taxon>
        <taxon>Paragonimus</taxon>
    </lineage>
</organism>
<evidence type="ECO:0000313" key="2">
    <source>
        <dbReference type="EMBL" id="KAA3672355.1"/>
    </source>
</evidence>